<organism evidence="1 2">
    <name type="scientific">Christiangramia flava JLT2011</name>
    <dbReference type="NCBI Taxonomy" id="1229726"/>
    <lineage>
        <taxon>Bacteria</taxon>
        <taxon>Pseudomonadati</taxon>
        <taxon>Bacteroidota</taxon>
        <taxon>Flavobacteriia</taxon>
        <taxon>Flavobacteriales</taxon>
        <taxon>Flavobacteriaceae</taxon>
        <taxon>Christiangramia</taxon>
    </lineage>
</organism>
<dbReference type="KEGG" id="gfl:GRFL_1158"/>
<sequence>MKNILLVFLFLCLVSCTKEDASEGFWINAKVLEMRSGCNSWKIQDLDRTDTSNDFGIFSEYNLPEQYKIEGLELRLKIRQAHQDEYIICTAIDINYPLRVITEAREK</sequence>
<proteinExistence type="predicted"/>
<evidence type="ECO:0000313" key="2">
    <source>
        <dbReference type="Proteomes" id="UP000186230"/>
    </source>
</evidence>
<name>A0A1L7I452_9FLAO</name>
<keyword evidence="2" id="KW-1185">Reference proteome</keyword>
<dbReference type="STRING" id="1229726.GRFL_1158"/>
<reference evidence="1 2" key="1">
    <citation type="submission" date="2016-07" db="EMBL/GenBank/DDBJ databases">
        <title>Multi-omics approach to identify versatile polysaccharide utilization systems of a marine flavobacterium Gramella flava.</title>
        <authorList>
            <person name="Tang K."/>
        </authorList>
    </citation>
    <scope>NUCLEOTIDE SEQUENCE [LARGE SCALE GENOMIC DNA]</scope>
    <source>
        <strain evidence="1 2">JLT2011</strain>
    </source>
</reference>
<dbReference type="AlphaFoldDB" id="A0A1L7I452"/>
<evidence type="ECO:0000313" key="1">
    <source>
        <dbReference type="EMBL" id="APU67882.1"/>
    </source>
</evidence>
<dbReference type="Proteomes" id="UP000186230">
    <property type="component" value="Chromosome"/>
</dbReference>
<dbReference type="EMBL" id="CP016359">
    <property type="protein sequence ID" value="APU67882.1"/>
    <property type="molecule type" value="Genomic_DNA"/>
</dbReference>
<gene>
    <name evidence="1" type="ORF">GRFL_1158</name>
</gene>
<dbReference type="RefSeq" id="WP_083643711.1">
    <property type="nucleotide sequence ID" value="NZ_AMRU01000002.1"/>
</dbReference>
<accession>A0A1L7I452</accession>
<protein>
    <submittedName>
        <fullName evidence="1">Uncharacterized protein</fullName>
    </submittedName>
</protein>